<proteinExistence type="predicted"/>
<evidence type="ECO:0000256" key="1">
    <source>
        <dbReference type="SAM" id="Phobius"/>
    </source>
</evidence>
<reference evidence="4" key="1">
    <citation type="submission" date="2016-11" db="UniProtKB">
        <authorList>
            <consortium name="WormBaseParasite"/>
        </authorList>
    </citation>
    <scope>IDENTIFICATION</scope>
</reference>
<name>A0A1I7WMW4_HETBA</name>
<keyword evidence="1" id="KW-1133">Transmembrane helix</keyword>
<keyword evidence="3" id="KW-1185">Reference proteome</keyword>
<evidence type="ECO:0000256" key="2">
    <source>
        <dbReference type="SAM" id="SignalP"/>
    </source>
</evidence>
<dbReference type="Proteomes" id="UP000095283">
    <property type="component" value="Unplaced"/>
</dbReference>
<keyword evidence="2" id="KW-0732">Signal</keyword>
<feature type="transmembrane region" description="Helical" evidence="1">
    <location>
        <begin position="167"/>
        <end position="186"/>
    </location>
</feature>
<dbReference type="AlphaFoldDB" id="A0A1I7WMW4"/>
<keyword evidence="1" id="KW-0472">Membrane</keyword>
<evidence type="ECO:0000313" key="3">
    <source>
        <dbReference type="Proteomes" id="UP000095283"/>
    </source>
</evidence>
<organism evidence="3 4">
    <name type="scientific">Heterorhabditis bacteriophora</name>
    <name type="common">Entomopathogenic nematode worm</name>
    <dbReference type="NCBI Taxonomy" id="37862"/>
    <lineage>
        <taxon>Eukaryota</taxon>
        <taxon>Metazoa</taxon>
        <taxon>Ecdysozoa</taxon>
        <taxon>Nematoda</taxon>
        <taxon>Chromadorea</taxon>
        <taxon>Rhabditida</taxon>
        <taxon>Rhabditina</taxon>
        <taxon>Rhabditomorpha</taxon>
        <taxon>Strongyloidea</taxon>
        <taxon>Heterorhabditidae</taxon>
        <taxon>Heterorhabditis</taxon>
    </lineage>
</organism>
<evidence type="ECO:0000313" key="4">
    <source>
        <dbReference type="WBParaSite" id="Hba_06486"/>
    </source>
</evidence>
<protein>
    <submittedName>
        <fullName evidence="4">Neur_chan_LBD domain-containing protein</fullName>
    </submittedName>
</protein>
<keyword evidence="1" id="KW-0812">Transmembrane</keyword>
<feature type="chain" id="PRO_5009310742" evidence="2">
    <location>
        <begin position="17"/>
        <end position="232"/>
    </location>
</feature>
<accession>A0A1I7WMW4</accession>
<sequence>MIGQLFSFILMVPSLSVILQPTTYTGHAVPNITTTLRPFYPGRNIECSLNCITKYRTNAHQLRMCLQYGVYELIIPHEIPKDDSQRFTFRDTWNKTQKEQYRMRDRFLSRGPRITRRPSMEKFIAAIKEDVVWVPTTTEYSINATFEGQHGIFHTIITYYLPLSIKYIHVLFPIVFVLSFILLLTFNRLNGMKEALFSRTIVDTEQGVVQKKVKHLEAATKTWILQCKGQKH</sequence>
<dbReference type="WBParaSite" id="Hba_06486">
    <property type="protein sequence ID" value="Hba_06486"/>
    <property type="gene ID" value="Hba_06486"/>
</dbReference>
<feature type="signal peptide" evidence="2">
    <location>
        <begin position="1"/>
        <end position="16"/>
    </location>
</feature>